<evidence type="ECO:0000256" key="1">
    <source>
        <dbReference type="ARBA" id="ARBA00004651"/>
    </source>
</evidence>
<feature type="transmembrane region" description="Helical" evidence="6">
    <location>
        <begin position="339"/>
        <end position="365"/>
    </location>
</feature>
<keyword evidence="2" id="KW-0813">Transport</keyword>
<organism evidence="8 9">
    <name type="scientific">Bacillus badius</name>
    <dbReference type="NCBI Taxonomy" id="1455"/>
    <lineage>
        <taxon>Bacteria</taxon>
        <taxon>Bacillati</taxon>
        <taxon>Bacillota</taxon>
        <taxon>Bacilli</taxon>
        <taxon>Bacillales</taxon>
        <taxon>Bacillaceae</taxon>
        <taxon>Pseudobacillus</taxon>
    </lineage>
</organism>
<keyword evidence="9" id="KW-1185">Reference proteome</keyword>
<feature type="domain" description="Major facilitator superfamily (MFS) profile" evidence="7">
    <location>
        <begin position="35"/>
        <end position="422"/>
    </location>
</feature>
<dbReference type="PANTHER" id="PTHR23534:SF1">
    <property type="entry name" value="MAJOR FACILITATOR SUPERFAMILY PROTEIN"/>
    <property type="match status" value="1"/>
</dbReference>
<feature type="transmembrane region" description="Helical" evidence="6">
    <location>
        <begin position="36"/>
        <end position="59"/>
    </location>
</feature>
<feature type="transmembrane region" description="Helical" evidence="6">
    <location>
        <begin position="377"/>
        <end position="397"/>
    </location>
</feature>
<gene>
    <name evidence="8" type="ORF">SD77_2714</name>
</gene>
<evidence type="ECO:0000256" key="3">
    <source>
        <dbReference type="ARBA" id="ARBA00022692"/>
    </source>
</evidence>
<evidence type="ECO:0000259" key="7">
    <source>
        <dbReference type="PROSITE" id="PS50850"/>
    </source>
</evidence>
<dbReference type="PANTHER" id="PTHR23534">
    <property type="entry name" value="MFS PERMEASE"/>
    <property type="match status" value="1"/>
</dbReference>
<dbReference type="InterPro" id="IPR011701">
    <property type="entry name" value="MFS"/>
</dbReference>
<keyword evidence="5 6" id="KW-0472">Membrane</keyword>
<dbReference type="RefSeq" id="WP_041114404.1">
    <property type="nucleotide sequence ID" value="NZ_JARTHD010000023.1"/>
</dbReference>
<feature type="transmembrane region" description="Helical" evidence="6">
    <location>
        <begin position="403"/>
        <end position="424"/>
    </location>
</feature>
<dbReference type="InterPro" id="IPR020846">
    <property type="entry name" value="MFS_dom"/>
</dbReference>
<dbReference type="SUPFAM" id="SSF103473">
    <property type="entry name" value="MFS general substrate transporter"/>
    <property type="match status" value="1"/>
</dbReference>
<accession>A0ABR5APX9</accession>
<feature type="transmembrane region" description="Helical" evidence="6">
    <location>
        <begin position="126"/>
        <end position="147"/>
    </location>
</feature>
<dbReference type="Gene3D" id="1.20.1250.20">
    <property type="entry name" value="MFS general substrate transporter like domains"/>
    <property type="match status" value="1"/>
</dbReference>
<protein>
    <submittedName>
        <fullName evidence="8">Tetracycline resistance protein</fullName>
    </submittedName>
</protein>
<feature type="transmembrane region" description="Helical" evidence="6">
    <location>
        <begin position="250"/>
        <end position="273"/>
    </location>
</feature>
<evidence type="ECO:0000256" key="5">
    <source>
        <dbReference type="ARBA" id="ARBA00023136"/>
    </source>
</evidence>
<comment type="caution">
    <text evidence="8">The sequence shown here is derived from an EMBL/GenBank/DDBJ whole genome shotgun (WGS) entry which is preliminary data.</text>
</comment>
<dbReference type="PROSITE" id="PS50850">
    <property type="entry name" value="MFS"/>
    <property type="match status" value="1"/>
</dbReference>
<evidence type="ECO:0000313" key="8">
    <source>
        <dbReference type="EMBL" id="KIL75874.1"/>
    </source>
</evidence>
<reference evidence="8 9" key="1">
    <citation type="submission" date="2015-01" db="EMBL/GenBank/DDBJ databases">
        <title>Genome Assembly of Bacillus badius MTCC 1458.</title>
        <authorList>
            <person name="Verma A."/>
            <person name="Khatri I."/>
            <person name="Mual P."/>
            <person name="Subramanian S."/>
            <person name="Krishnamurthi S."/>
        </authorList>
    </citation>
    <scope>NUCLEOTIDE SEQUENCE [LARGE SCALE GENOMIC DNA]</scope>
    <source>
        <strain evidence="8 9">MTCC 1458</strain>
    </source>
</reference>
<feature type="transmembrane region" description="Helical" evidence="6">
    <location>
        <begin position="159"/>
        <end position="183"/>
    </location>
</feature>
<comment type="subcellular location">
    <subcellularLocation>
        <location evidence="1">Cell membrane</location>
        <topology evidence="1">Multi-pass membrane protein</topology>
    </subcellularLocation>
</comment>
<evidence type="ECO:0000256" key="2">
    <source>
        <dbReference type="ARBA" id="ARBA00022448"/>
    </source>
</evidence>
<sequence length="429" mass="43553">MEYKSKDSAAVQEQPVWLQSYIHSPEKQNKLYRRTLMIVVLSQIFGGAGLAAGITVGALLARSMLGTDGFAGVPTALFTLGSAGAALLVGRLSQRFGRRLGLAAGFLAGGLGAIGVVLAAVTDNLILLFASLLIYGSGTATNLQARYAGTDLAASAKRATAVSIAMVSTTLGAVAGPNLVGIMGEFAMSIGVPALAGPFILAAAAYTLAGLVIFFLLRPDPLIVAKAVGEEQKACSSAEAGQLATDRRGVVVGAAIMILTQLVMVAIMTMTPVHMGHHGHHLNEVGLVIGIHVGAMYLPSLVTGLLVDKAGRTAMAVASGVTLLAAGLLAAFAPADSLFLLIAALALLGLGWNFGLISGTTLIVDATLPSDRAKVQGTVDVLVALSGATGGVLSGIIAAYSSYAALSLLGGLLSLLLVPVVIWARRHPS</sequence>
<proteinExistence type="predicted"/>
<feature type="transmembrane region" description="Helical" evidence="6">
    <location>
        <begin position="314"/>
        <end position="333"/>
    </location>
</feature>
<keyword evidence="4 6" id="KW-1133">Transmembrane helix</keyword>
<feature type="transmembrane region" description="Helical" evidence="6">
    <location>
        <begin position="195"/>
        <end position="217"/>
    </location>
</feature>
<feature type="transmembrane region" description="Helical" evidence="6">
    <location>
        <begin position="285"/>
        <end position="307"/>
    </location>
</feature>
<evidence type="ECO:0000256" key="6">
    <source>
        <dbReference type="SAM" id="Phobius"/>
    </source>
</evidence>
<dbReference type="InterPro" id="IPR036259">
    <property type="entry name" value="MFS_trans_sf"/>
</dbReference>
<name>A0ABR5APX9_BACBA</name>
<dbReference type="Proteomes" id="UP000031982">
    <property type="component" value="Unassembled WGS sequence"/>
</dbReference>
<keyword evidence="3 6" id="KW-0812">Transmembrane</keyword>
<feature type="transmembrane region" description="Helical" evidence="6">
    <location>
        <begin position="101"/>
        <end position="120"/>
    </location>
</feature>
<evidence type="ECO:0000256" key="4">
    <source>
        <dbReference type="ARBA" id="ARBA00022989"/>
    </source>
</evidence>
<dbReference type="EMBL" id="JXLP01000021">
    <property type="protein sequence ID" value="KIL75874.1"/>
    <property type="molecule type" value="Genomic_DNA"/>
</dbReference>
<dbReference type="Pfam" id="PF07690">
    <property type="entry name" value="MFS_1"/>
    <property type="match status" value="1"/>
</dbReference>
<feature type="transmembrane region" description="Helical" evidence="6">
    <location>
        <begin position="71"/>
        <end position="89"/>
    </location>
</feature>
<evidence type="ECO:0000313" key="9">
    <source>
        <dbReference type="Proteomes" id="UP000031982"/>
    </source>
</evidence>